<protein>
    <submittedName>
        <fullName evidence="2">Pyruvate kinase</fullName>
        <ecNumber evidence="2">2.7.1.40</ecNumber>
    </submittedName>
</protein>
<dbReference type="Pfam" id="PF02887">
    <property type="entry name" value="PK_C"/>
    <property type="match status" value="1"/>
</dbReference>
<keyword evidence="2" id="KW-0418">Kinase</keyword>
<organism evidence="2 3">
    <name type="scientific">Gregarina niphandrodes</name>
    <name type="common">Septate eugregarine</name>
    <dbReference type="NCBI Taxonomy" id="110365"/>
    <lineage>
        <taxon>Eukaryota</taxon>
        <taxon>Sar</taxon>
        <taxon>Alveolata</taxon>
        <taxon>Apicomplexa</taxon>
        <taxon>Conoidasida</taxon>
        <taxon>Gregarinasina</taxon>
        <taxon>Eugregarinorida</taxon>
        <taxon>Gregarinidae</taxon>
        <taxon>Gregarina</taxon>
    </lineage>
</organism>
<keyword evidence="2" id="KW-0808">Transferase</keyword>
<feature type="domain" description="Pyruvate kinase C-terminal" evidence="1">
    <location>
        <begin position="53"/>
        <end position="166"/>
    </location>
</feature>
<dbReference type="GO" id="GO:0000287">
    <property type="term" value="F:magnesium ion binding"/>
    <property type="evidence" value="ECO:0007669"/>
    <property type="project" value="InterPro"/>
</dbReference>
<sequence>MLSGESANGQFPVNAVRMLANTALEAESCLDYKALYKAIHSSVMAKGPVGVSEAIAASAVESAEDVNASVIVALTQTGYTARLLAKFKPRQMIIAVSSCPITCAQTTTLRGVIPVLADDFKDTEALIAKGVAAAKARGFASTGDAVVAVHGVKEEGAGNTSLMKIVVA</sequence>
<dbReference type="eggNOG" id="KOG2323">
    <property type="taxonomic scope" value="Eukaryota"/>
</dbReference>
<dbReference type="AlphaFoldDB" id="A0A023B7A6"/>
<dbReference type="RefSeq" id="XP_011130356.1">
    <property type="nucleotide sequence ID" value="XM_011132054.1"/>
</dbReference>
<dbReference type="PANTHER" id="PTHR11817">
    <property type="entry name" value="PYRUVATE KINASE"/>
    <property type="match status" value="1"/>
</dbReference>
<dbReference type="GO" id="GO:0016301">
    <property type="term" value="F:kinase activity"/>
    <property type="evidence" value="ECO:0007669"/>
    <property type="project" value="UniProtKB-KW"/>
</dbReference>
<accession>A0A023B7A6</accession>
<gene>
    <name evidence="2" type="ORF">GNI_072500</name>
</gene>
<dbReference type="SUPFAM" id="SSF52935">
    <property type="entry name" value="PK C-terminal domain-like"/>
    <property type="match status" value="1"/>
</dbReference>
<dbReference type="GO" id="GO:0004743">
    <property type="term" value="F:pyruvate kinase activity"/>
    <property type="evidence" value="ECO:0007669"/>
    <property type="project" value="UniProtKB-EC"/>
</dbReference>
<dbReference type="EC" id="2.7.1.40" evidence="2"/>
<dbReference type="InterPro" id="IPR015795">
    <property type="entry name" value="Pyrv_Knase_C"/>
</dbReference>
<dbReference type="InterPro" id="IPR036918">
    <property type="entry name" value="Pyrv_Knase_C_sf"/>
</dbReference>
<reference evidence="2" key="1">
    <citation type="submission" date="2013-12" db="EMBL/GenBank/DDBJ databases">
        <authorList>
            <person name="Omoto C.K."/>
            <person name="Sibley D."/>
            <person name="Venepally P."/>
            <person name="Hadjithomas M."/>
            <person name="Karamycheva S."/>
            <person name="Brunk B."/>
            <person name="Roos D."/>
            <person name="Caler E."/>
            <person name="Lorenzi H."/>
        </authorList>
    </citation>
    <scope>NUCLEOTIDE SEQUENCE</scope>
</reference>
<evidence type="ECO:0000259" key="1">
    <source>
        <dbReference type="Pfam" id="PF02887"/>
    </source>
</evidence>
<name>A0A023B7A6_GRENI</name>
<evidence type="ECO:0000313" key="3">
    <source>
        <dbReference type="Proteomes" id="UP000019763"/>
    </source>
</evidence>
<dbReference type="GeneID" id="22912641"/>
<dbReference type="OMA" id="HIQRSIC"/>
<comment type="caution">
    <text evidence="2">The sequence shown here is derived from an EMBL/GenBank/DDBJ whole genome shotgun (WGS) entry which is preliminary data.</text>
</comment>
<keyword evidence="3" id="KW-1185">Reference proteome</keyword>
<dbReference type="InterPro" id="IPR001697">
    <property type="entry name" value="Pyr_Knase"/>
</dbReference>
<dbReference type="GO" id="GO:0030955">
    <property type="term" value="F:potassium ion binding"/>
    <property type="evidence" value="ECO:0007669"/>
    <property type="project" value="InterPro"/>
</dbReference>
<proteinExistence type="predicted"/>
<keyword evidence="2" id="KW-0670">Pyruvate</keyword>
<dbReference type="Proteomes" id="UP000019763">
    <property type="component" value="Unassembled WGS sequence"/>
</dbReference>
<dbReference type="Gene3D" id="3.40.1380.20">
    <property type="entry name" value="Pyruvate kinase, C-terminal domain"/>
    <property type="match status" value="1"/>
</dbReference>
<dbReference type="EMBL" id="AFNH02000545">
    <property type="protein sequence ID" value="EZG67029.1"/>
    <property type="molecule type" value="Genomic_DNA"/>
</dbReference>
<dbReference type="VEuPathDB" id="CryptoDB:GNI_072500"/>
<evidence type="ECO:0000313" key="2">
    <source>
        <dbReference type="EMBL" id="EZG67029.1"/>
    </source>
</evidence>
<dbReference type="OrthoDB" id="108365at2759"/>